<evidence type="ECO:0000259" key="1">
    <source>
        <dbReference type="Pfam" id="PF11074"/>
    </source>
</evidence>
<gene>
    <name evidence="2" type="ORF">AZI86_05230</name>
</gene>
<dbReference type="Pfam" id="PF11074">
    <property type="entry name" value="DUF2779"/>
    <property type="match status" value="1"/>
</dbReference>
<dbReference type="EMBL" id="LUKE01000001">
    <property type="protein sequence ID" value="KYG66449.1"/>
    <property type="molecule type" value="Genomic_DNA"/>
</dbReference>
<evidence type="ECO:0000313" key="3">
    <source>
        <dbReference type="Proteomes" id="UP000075320"/>
    </source>
</evidence>
<reference evidence="2 3" key="1">
    <citation type="submission" date="2016-03" db="EMBL/GenBank/DDBJ databases">
        <authorList>
            <person name="Ploux O."/>
        </authorList>
    </citation>
    <scope>NUCLEOTIDE SEQUENCE [LARGE SCALE GENOMIC DNA]</scope>
    <source>
        <strain evidence="2 3">R0</strain>
    </source>
</reference>
<proteinExistence type="predicted"/>
<sequence length="487" mass="55873">MKAIWLYRHQKEVADLPSDFQKNLFDQGKEVGALAIKMFPNGIMIDADHTQGELAIQTTQQAMKSHPEAIFEGGFQFENVLVRVDILKNNFDGTWDLIEVKSTNDVEPKAHYDDVAIQKWVLTNCGIKLRSCNLMHLNREYSFENSLDMNSLFVIKPLDGLIAANLAEIEGFLPAIQATLNLSSTPLEDIGSRCNNPYPCEFTTYCWSHVGPDSIHTLGRISDSKRGELLEKSIERISEIPTEFKLTANQAVEAKAHRENDVQIALREIQGHLEKLKYPLYFLDYESVAYAVPRYNGNWPHKQLTTQYSLHILDKPDGDLIHKEFIHDEASNPSRKFAEHLVRDIKDDGGSIIVYHLTYERERTKELAEEIPELSHSLDILIDRMWDLEIPFAKRWYWDHRFEGSSSIKNVLPVFKPEFSYDKLAIKKGDQAVLEYSKMVALAPGSTEREAIKRALLEYCKMDSLAMFHILMELQSQIGFPKRQQVG</sequence>
<dbReference type="OrthoDB" id="9783873at2"/>
<dbReference type="Proteomes" id="UP000075320">
    <property type="component" value="Unassembled WGS sequence"/>
</dbReference>
<feature type="domain" description="DUF2779" evidence="1">
    <location>
        <begin position="281"/>
        <end position="407"/>
    </location>
</feature>
<comment type="caution">
    <text evidence="2">The sequence shown here is derived from an EMBL/GenBank/DDBJ whole genome shotgun (WGS) entry which is preliminary data.</text>
</comment>
<accession>A0A150WQ75</accession>
<protein>
    <recommendedName>
        <fullName evidence="1">DUF2779 domain-containing protein</fullName>
    </recommendedName>
</protein>
<keyword evidence="3" id="KW-1185">Reference proteome</keyword>
<organism evidence="2 3">
    <name type="scientific">Bdellovibrio bacteriovorus</name>
    <dbReference type="NCBI Taxonomy" id="959"/>
    <lineage>
        <taxon>Bacteria</taxon>
        <taxon>Pseudomonadati</taxon>
        <taxon>Bdellovibrionota</taxon>
        <taxon>Bdellovibrionia</taxon>
        <taxon>Bdellovibrionales</taxon>
        <taxon>Pseudobdellovibrionaceae</taxon>
        <taxon>Bdellovibrio</taxon>
    </lineage>
</organism>
<evidence type="ECO:0000313" key="2">
    <source>
        <dbReference type="EMBL" id="KYG66449.1"/>
    </source>
</evidence>
<dbReference type="AlphaFoldDB" id="A0A150WQ75"/>
<dbReference type="InterPro" id="IPR021301">
    <property type="entry name" value="DUF2779"/>
</dbReference>
<name>A0A150WQ75_BDEBC</name>
<dbReference type="RefSeq" id="WP_061834013.1">
    <property type="nucleotide sequence ID" value="NZ_LUKE01000001.1"/>
</dbReference>